<proteinExistence type="predicted"/>
<dbReference type="Proteomes" id="UP001066276">
    <property type="component" value="Chromosome 2_1"/>
</dbReference>
<reference evidence="2" key="1">
    <citation type="journal article" date="2022" name="bioRxiv">
        <title>Sequencing and chromosome-scale assembly of the giantPleurodeles waltlgenome.</title>
        <authorList>
            <person name="Brown T."/>
            <person name="Elewa A."/>
            <person name="Iarovenko S."/>
            <person name="Subramanian E."/>
            <person name="Araus A.J."/>
            <person name="Petzold A."/>
            <person name="Susuki M."/>
            <person name="Suzuki K.-i.T."/>
            <person name="Hayashi T."/>
            <person name="Toyoda A."/>
            <person name="Oliveira C."/>
            <person name="Osipova E."/>
            <person name="Leigh N.D."/>
            <person name="Simon A."/>
            <person name="Yun M.H."/>
        </authorList>
    </citation>
    <scope>NUCLEOTIDE SEQUENCE</scope>
    <source>
        <strain evidence="2">20211129_DDA</strain>
        <tissue evidence="2">Liver</tissue>
    </source>
</reference>
<feature type="region of interest" description="Disordered" evidence="1">
    <location>
        <begin position="50"/>
        <end position="73"/>
    </location>
</feature>
<feature type="compositionally biased region" description="Polar residues" evidence="1">
    <location>
        <begin position="150"/>
        <end position="162"/>
    </location>
</feature>
<comment type="caution">
    <text evidence="2">The sequence shown here is derived from an EMBL/GenBank/DDBJ whole genome shotgun (WGS) entry which is preliminary data.</text>
</comment>
<evidence type="ECO:0000313" key="3">
    <source>
        <dbReference type="Proteomes" id="UP001066276"/>
    </source>
</evidence>
<keyword evidence="3" id="KW-1185">Reference proteome</keyword>
<name>A0AAV7VSH2_PLEWA</name>
<evidence type="ECO:0000256" key="1">
    <source>
        <dbReference type="SAM" id="MobiDB-lite"/>
    </source>
</evidence>
<evidence type="ECO:0000313" key="2">
    <source>
        <dbReference type="EMBL" id="KAJ1204412.1"/>
    </source>
</evidence>
<feature type="region of interest" description="Disordered" evidence="1">
    <location>
        <begin position="126"/>
        <end position="175"/>
    </location>
</feature>
<organism evidence="2 3">
    <name type="scientific">Pleurodeles waltl</name>
    <name type="common">Iberian ribbed newt</name>
    <dbReference type="NCBI Taxonomy" id="8319"/>
    <lineage>
        <taxon>Eukaryota</taxon>
        <taxon>Metazoa</taxon>
        <taxon>Chordata</taxon>
        <taxon>Craniata</taxon>
        <taxon>Vertebrata</taxon>
        <taxon>Euteleostomi</taxon>
        <taxon>Amphibia</taxon>
        <taxon>Batrachia</taxon>
        <taxon>Caudata</taxon>
        <taxon>Salamandroidea</taxon>
        <taxon>Salamandridae</taxon>
        <taxon>Pleurodelinae</taxon>
        <taxon>Pleurodeles</taxon>
    </lineage>
</organism>
<gene>
    <name evidence="2" type="ORF">NDU88_008190</name>
</gene>
<dbReference type="AlphaFoldDB" id="A0AAV7VSH2"/>
<dbReference type="EMBL" id="JANPWB010000003">
    <property type="protein sequence ID" value="KAJ1204412.1"/>
    <property type="molecule type" value="Genomic_DNA"/>
</dbReference>
<sequence length="175" mass="18826">MVLLYHRQRICWKTILETYIKTIKNRGSNERAKVETDIGMFINGPYSCSTGHAESRSRGGRLQAPGSNERAEEQTGIGLFINGPALVQDVRKADPEWVDSKPQAATSGQRRRQASACLLRARTPAAGCAESRSGGGGPQAAMSGRRRRQTSACLLTVPQSRSMGHAESRSGGGGL</sequence>
<accession>A0AAV7VSH2</accession>
<protein>
    <submittedName>
        <fullName evidence="2">Uncharacterized protein</fullName>
    </submittedName>
</protein>